<dbReference type="AlphaFoldDB" id="A0AAN6I8S6"/>
<protein>
    <submittedName>
        <fullName evidence="1">Uncharacterized protein</fullName>
    </submittedName>
</protein>
<evidence type="ECO:0000313" key="1">
    <source>
        <dbReference type="EMBL" id="KAI1608468.1"/>
    </source>
</evidence>
<keyword evidence="2" id="KW-1185">Reference proteome</keyword>
<comment type="caution">
    <text evidence="1">The sequence shown here is derived from an EMBL/GenBank/DDBJ whole genome shotgun (WGS) entry which is preliminary data.</text>
</comment>
<name>A0AAN6I8S6_9EURO</name>
<dbReference type="EMBL" id="MU404363">
    <property type="protein sequence ID" value="KAI1608468.1"/>
    <property type="molecule type" value="Genomic_DNA"/>
</dbReference>
<accession>A0AAN6I8S6</accession>
<evidence type="ECO:0000313" key="2">
    <source>
        <dbReference type="Proteomes" id="UP001203852"/>
    </source>
</evidence>
<reference evidence="1" key="1">
    <citation type="journal article" date="2022" name="bioRxiv">
        <title>Deciphering the potential niche of two novel black yeast fungi from a biological soil crust based on their genomes, phenotypes, and melanin regulation.</title>
        <authorList>
            <consortium name="DOE Joint Genome Institute"/>
            <person name="Carr E.C."/>
            <person name="Barton Q."/>
            <person name="Grambo S."/>
            <person name="Sullivan M."/>
            <person name="Renfro C.M."/>
            <person name="Kuo A."/>
            <person name="Pangilinan J."/>
            <person name="Lipzen A."/>
            <person name="Keymanesh K."/>
            <person name="Savage E."/>
            <person name="Barry K."/>
            <person name="Grigoriev I.V."/>
            <person name="Riekhof W.R."/>
            <person name="Harris S.S."/>
        </authorList>
    </citation>
    <scope>NUCLEOTIDE SEQUENCE</scope>
    <source>
        <strain evidence="1">JF 03-4F</strain>
    </source>
</reference>
<organism evidence="1 2">
    <name type="scientific">Exophiala viscosa</name>
    <dbReference type="NCBI Taxonomy" id="2486360"/>
    <lineage>
        <taxon>Eukaryota</taxon>
        <taxon>Fungi</taxon>
        <taxon>Dikarya</taxon>
        <taxon>Ascomycota</taxon>
        <taxon>Pezizomycotina</taxon>
        <taxon>Eurotiomycetes</taxon>
        <taxon>Chaetothyriomycetidae</taxon>
        <taxon>Chaetothyriales</taxon>
        <taxon>Herpotrichiellaceae</taxon>
        <taxon>Exophiala</taxon>
    </lineage>
</organism>
<gene>
    <name evidence="1" type="ORF">EDD36DRAFT_100408</name>
</gene>
<dbReference type="Proteomes" id="UP001203852">
    <property type="component" value="Unassembled WGS sequence"/>
</dbReference>
<proteinExistence type="predicted"/>
<sequence>MAGDLLVVLVGTFAFVHSVLFHATFAGDHRHYLEALRQIAKVAKDPSQAIVMRSCTKTVCRAARPRLTRTAPGGPPCSHYNGLGRNNIRVEGQSARVNAIQSRRLWKCDS</sequence>